<sequence length="64" mass="7011">MGITLIKIVTLIVDLAREAIGKSIKNAIAFAFLECRQAKMAGTMRRRSAMCRGTEMTRAQQAAP</sequence>
<dbReference type="AlphaFoldDB" id="A0AAP8PST4"/>
<accession>A0AAP8PST4</accession>
<gene>
    <name evidence="1" type="ORF">C3R40_17035</name>
</gene>
<proteinExistence type="predicted"/>
<evidence type="ECO:0000313" key="1">
    <source>
        <dbReference type="EMBL" id="POP15232.1"/>
    </source>
</evidence>
<organism evidence="1">
    <name type="scientific">Serratia marcescens</name>
    <dbReference type="NCBI Taxonomy" id="615"/>
    <lineage>
        <taxon>Bacteria</taxon>
        <taxon>Pseudomonadati</taxon>
        <taxon>Pseudomonadota</taxon>
        <taxon>Gammaproteobacteria</taxon>
        <taxon>Enterobacterales</taxon>
        <taxon>Yersiniaceae</taxon>
        <taxon>Serratia</taxon>
    </lineage>
</organism>
<dbReference type="EMBL" id="PQGI01000013">
    <property type="protein sequence ID" value="POP15232.1"/>
    <property type="molecule type" value="Genomic_DNA"/>
</dbReference>
<protein>
    <submittedName>
        <fullName evidence="1">Uncharacterized protein</fullName>
    </submittedName>
</protein>
<name>A0AAP8PST4_SERMA</name>
<reference evidence="1" key="1">
    <citation type="submission" date="2018-01" db="EMBL/GenBank/DDBJ databases">
        <title>The opportunistic pathogen Serratia marcescens is an overlooked threat to honeybees.</title>
        <authorList>
            <person name="Raymann K."/>
            <person name="Shaffer Z."/>
            <person name="Coon K."/>
            <person name="Salisbury S."/>
            <person name="Moran N.A."/>
        </authorList>
    </citation>
    <scope>NUCLEOTIDE SEQUENCE [LARGE SCALE GENOMIC DNA]</scope>
    <source>
        <strain evidence="1">KZ19</strain>
    </source>
</reference>
<comment type="caution">
    <text evidence="1">The sequence shown here is derived from an EMBL/GenBank/DDBJ whole genome shotgun (WGS) entry which is preliminary data.</text>
</comment>